<dbReference type="Pfam" id="PF06803">
    <property type="entry name" value="DUF1232"/>
    <property type="match status" value="1"/>
</dbReference>
<dbReference type="AlphaFoldDB" id="A0A2U1B5T1"/>
<feature type="transmembrane region" description="Helical" evidence="5">
    <location>
        <begin position="105"/>
        <end position="128"/>
    </location>
</feature>
<dbReference type="GO" id="GO:0012505">
    <property type="term" value="C:endomembrane system"/>
    <property type="evidence" value="ECO:0007669"/>
    <property type="project" value="UniProtKB-SubCell"/>
</dbReference>
<comment type="subcellular location">
    <subcellularLocation>
        <location evidence="1">Endomembrane system</location>
        <topology evidence="1">Multi-pass membrane protein</topology>
    </subcellularLocation>
</comment>
<dbReference type="Proteomes" id="UP000245466">
    <property type="component" value="Unassembled WGS sequence"/>
</dbReference>
<evidence type="ECO:0000313" key="7">
    <source>
        <dbReference type="EMBL" id="PVY43972.1"/>
    </source>
</evidence>
<protein>
    <submittedName>
        <fullName evidence="7">Uncharacterized protein DUF1232</fullName>
    </submittedName>
</protein>
<evidence type="ECO:0000313" key="8">
    <source>
        <dbReference type="Proteomes" id="UP000245466"/>
    </source>
</evidence>
<keyword evidence="3 5" id="KW-1133">Transmembrane helix</keyword>
<evidence type="ECO:0000256" key="5">
    <source>
        <dbReference type="SAM" id="Phobius"/>
    </source>
</evidence>
<accession>A0A2U1B5T1</accession>
<reference evidence="7 8" key="1">
    <citation type="submission" date="2018-04" db="EMBL/GenBank/DDBJ databases">
        <title>Genomic Encyclopedia of Type Strains, Phase IV (KMG-IV): sequencing the most valuable type-strain genomes for metagenomic binning, comparative biology and taxonomic classification.</title>
        <authorList>
            <person name="Goeker M."/>
        </authorList>
    </citation>
    <scope>NUCLEOTIDE SEQUENCE [LARGE SCALE GENOMIC DNA]</scope>
    <source>
        <strain evidence="7 8">DSM 100231</strain>
    </source>
</reference>
<proteinExistence type="predicted"/>
<evidence type="ECO:0000256" key="4">
    <source>
        <dbReference type="ARBA" id="ARBA00023136"/>
    </source>
</evidence>
<organism evidence="7 8">
    <name type="scientific">Pontibacter virosus</name>
    <dbReference type="NCBI Taxonomy" id="1765052"/>
    <lineage>
        <taxon>Bacteria</taxon>
        <taxon>Pseudomonadati</taxon>
        <taxon>Bacteroidota</taxon>
        <taxon>Cytophagia</taxon>
        <taxon>Cytophagales</taxon>
        <taxon>Hymenobacteraceae</taxon>
        <taxon>Pontibacter</taxon>
    </lineage>
</organism>
<sequence length="133" mass="15037">MMQLTYLRQKAHEINAEIYALYLSARHPEVRWYVPLLLAVVIGYAISPIDLIPDLVPVFGFLDDVVLVVLGIHTAYQLVTKNILGQARLQAYEELSRDGEGASGAYQIIGYTWVLIAALFSMMFYKILFLTVL</sequence>
<gene>
    <name evidence="7" type="ORF">C8E01_101334</name>
</gene>
<dbReference type="OrthoDB" id="9800202at2"/>
<evidence type="ECO:0000256" key="3">
    <source>
        <dbReference type="ARBA" id="ARBA00022989"/>
    </source>
</evidence>
<feature type="transmembrane region" description="Helical" evidence="5">
    <location>
        <begin position="32"/>
        <end position="53"/>
    </location>
</feature>
<feature type="domain" description="DUF1232" evidence="6">
    <location>
        <begin position="36"/>
        <end position="70"/>
    </location>
</feature>
<evidence type="ECO:0000256" key="1">
    <source>
        <dbReference type="ARBA" id="ARBA00004127"/>
    </source>
</evidence>
<keyword evidence="2 5" id="KW-0812">Transmembrane</keyword>
<dbReference type="EMBL" id="QEKI01000001">
    <property type="protein sequence ID" value="PVY43972.1"/>
    <property type="molecule type" value="Genomic_DNA"/>
</dbReference>
<name>A0A2U1B5T1_9BACT</name>
<evidence type="ECO:0000259" key="6">
    <source>
        <dbReference type="Pfam" id="PF06803"/>
    </source>
</evidence>
<comment type="caution">
    <text evidence="7">The sequence shown here is derived from an EMBL/GenBank/DDBJ whole genome shotgun (WGS) entry which is preliminary data.</text>
</comment>
<evidence type="ECO:0000256" key="2">
    <source>
        <dbReference type="ARBA" id="ARBA00022692"/>
    </source>
</evidence>
<keyword evidence="8" id="KW-1185">Reference proteome</keyword>
<dbReference type="InterPro" id="IPR010652">
    <property type="entry name" value="DUF1232"/>
</dbReference>
<keyword evidence="4 5" id="KW-0472">Membrane</keyword>